<gene>
    <name evidence="1" type="ORF">A3D56_00645</name>
</gene>
<name>A0A1G2MWY1_9BACT</name>
<evidence type="ECO:0000313" key="2">
    <source>
        <dbReference type="Proteomes" id="UP000177943"/>
    </source>
</evidence>
<protein>
    <submittedName>
        <fullName evidence="1">Uncharacterized protein</fullName>
    </submittedName>
</protein>
<reference evidence="1 2" key="1">
    <citation type="journal article" date="2016" name="Nat. Commun.">
        <title>Thousands of microbial genomes shed light on interconnected biogeochemical processes in an aquifer system.</title>
        <authorList>
            <person name="Anantharaman K."/>
            <person name="Brown C.T."/>
            <person name="Hug L.A."/>
            <person name="Sharon I."/>
            <person name="Castelle C.J."/>
            <person name="Probst A.J."/>
            <person name="Thomas B.C."/>
            <person name="Singh A."/>
            <person name="Wilkins M.J."/>
            <person name="Karaoz U."/>
            <person name="Brodie E.L."/>
            <person name="Williams K.H."/>
            <person name="Hubbard S.S."/>
            <person name="Banfield J.F."/>
        </authorList>
    </citation>
    <scope>NUCLEOTIDE SEQUENCE [LARGE SCALE GENOMIC DNA]</scope>
</reference>
<organism evidence="1 2">
    <name type="scientific">Candidatus Taylorbacteria bacterium RIFCSPHIGHO2_02_FULL_45_35</name>
    <dbReference type="NCBI Taxonomy" id="1802311"/>
    <lineage>
        <taxon>Bacteria</taxon>
        <taxon>Candidatus Tayloriibacteriota</taxon>
    </lineage>
</organism>
<evidence type="ECO:0000313" key="1">
    <source>
        <dbReference type="EMBL" id="OHA27451.1"/>
    </source>
</evidence>
<proteinExistence type="predicted"/>
<dbReference type="AlphaFoldDB" id="A0A1G2MWY1"/>
<dbReference type="Proteomes" id="UP000177943">
    <property type="component" value="Unassembled WGS sequence"/>
</dbReference>
<dbReference type="EMBL" id="MHRP01000011">
    <property type="protein sequence ID" value="OHA27451.1"/>
    <property type="molecule type" value="Genomic_DNA"/>
</dbReference>
<accession>A0A1G2MWY1</accession>
<sequence length="63" mass="6925">MNHLASGEDYITYLSQNDRLSPSTGPSQFTLEVLNRSLREGLTELPSTEVVSAPEGQREEMAA</sequence>
<comment type="caution">
    <text evidence="1">The sequence shown here is derived from an EMBL/GenBank/DDBJ whole genome shotgun (WGS) entry which is preliminary data.</text>
</comment>